<organism evidence="1 2">
    <name type="scientific">Pseudomarimonas salicorniae</name>
    <dbReference type="NCBI Taxonomy" id="2933270"/>
    <lineage>
        <taxon>Bacteria</taxon>
        <taxon>Pseudomonadati</taxon>
        <taxon>Pseudomonadota</taxon>
        <taxon>Gammaproteobacteria</taxon>
        <taxon>Lysobacterales</taxon>
        <taxon>Lysobacteraceae</taxon>
        <taxon>Pseudomarimonas</taxon>
    </lineage>
</organism>
<name>A0ABT0GL94_9GAMM</name>
<protein>
    <submittedName>
        <fullName evidence="1">DUF1289 domain-containing protein</fullName>
    </submittedName>
</protein>
<dbReference type="Proteomes" id="UP001431449">
    <property type="component" value="Unassembled WGS sequence"/>
</dbReference>
<dbReference type="PANTHER" id="PTHR35175:SF2">
    <property type="entry name" value="DUF1289 DOMAIN-CONTAINING PROTEIN"/>
    <property type="match status" value="1"/>
</dbReference>
<proteinExistence type="predicted"/>
<dbReference type="EMBL" id="JALNMH010000015">
    <property type="protein sequence ID" value="MCK7595270.1"/>
    <property type="molecule type" value="Genomic_DNA"/>
</dbReference>
<accession>A0ABT0GL94</accession>
<gene>
    <name evidence="1" type="ORF">M0G41_16545</name>
</gene>
<sequence length="66" mass="7046">MFNWSGPAAKPLMTPCIGICQLGDDGLCEGCFRSGDEIAAWASLSDAERTRLMDEILPGREASRAG</sequence>
<evidence type="ECO:0000313" key="2">
    <source>
        <dbReference type="Proteomes" id="UP001431449"/>
    </source>
</evidence>
<dbReference type="PANTHER" id="PTHR35175">
    <property type="entry name" value="DUF1289 DOMAIN-CONTAINING PROTEIN"/>
    <property type="match status" value="1"/>
</dbReference>
<keyword evidence="2" id="KW-1185">Reference proteome</keyword>
<comment type="caution">
    <text evidence="1">The sequence shown here is derived from an EMBL/GenBank/DDBJ whole genome shotgun (WGS) entry which is preliminary data.</text>
</comment>
<reference evidence="1" key="1">
    <citation type="submission" date="2022-04" db="EMBL/GenBank/DDBJ databases">
        <title>Lysobacter sp. CAU 1642 isolated from sea sand.</title>
        <authorList>
            <person name="Kim W."/>
        </authorList>
    </citation>
    <scope>NUCLEOTIDE SEQUENCE</scope>
    <source>
        <strain evidence="1">CAU 1642</strain>
    </source>
</reference>
<dbReference type="InterPro" id="IPR010710">
    <property type="entry name" value="DUF1289"/>
</dbReference>
<dbReference type="Pfam" id="PF06945">
    <property type="entry name" value="DUF1289"/>
    <property type="match status" value="1"/>
</dbReference>
<evidence type="ECO:0000313" key="1">
    <source>
        <dbReference type="EMBL" id="MCK7595270.1"/>
    </source>
</evidence>